<keyword evidence="2" id="KW-0472">Membrane</keyword>
<feature type="transmembrane region" description="Helical" evidence="2">
    <location>
        <begin position="156"/>
        <end position="175"/>
    </location>
</feature>
<reference evidence="3 4" key="1">
    <citation type="submission" date="2019-06" db="EMBL/GenBank/DDBJ databases">
        <authorList>
            <person name="Palmer J.M."/>
        </authorList>
    </citation>
    <scope>NUCLEOTIDE SEQUENCE [LARGE SCALE GENOMIC DNA]</scope>
    <source>
        <strain evidence="3 4">TWF106</strain>
    </source>
</reference>
<feature type="compositionally biased region" description="Polar residues" evidence="1">
    <location>
        <begin position="28"/>
        <end position="42"/>
    </location>
</feature>
<evidence type="ECO:0000256" key="2">
    <source>
        <dbReference type="SAM" id="Phobius"/>
    </source>
</evidence>
<dbReference type="AlphaFoldDB" id="A0A7C8QNY6"/>
<protein>
    <submittedName>
        <fullName evidence="3">Uncharacterized protein</fullName>
    </submittedName>
</protein>
<feature type="region of interest" description="Disordered" evidence="1">
    <location>
        <begin position="1"/>
        <end position="78"/>
    </location>
</feature>
<keyword evidence="2" id="KW-1133">Transmembrane helix</keyword>
<proteinExistence type="predicted"/>
<sequence>MKQPKSQTKHQQRQGTDGSRPGPRSDTLEGSTVRVTRRSASLAQGKRDTLARYTKNNECKTNNAGAGEDFSAPQSEEDIGDQARVLSAKVQGLSSGARKMKGGLRAATKNHKRAKSGCEKCNDDWNAKWKEREAQFSDTIHRVRLPPTKVGFPPCLLVLLVLVLVAMTVATFVLYQEHRLCRSKLEFLLRHWNTPVKKFGAAFGLEDNSNIGIRRIPQSKNVF</sequence>
<dbReference type="EMBL" id="WIWS01000030">
    <property type="protein sequence ID" value="KAF3221114.1"/>
    <property type="molecule type" value="Genomic_DNA"/>
</dbReference>
<evidence type="ECO:0000256" key="1">
    <source>
        <dbReference type="SAM" id="MobiDB-lite"/>
    </source>
</evidence>
<evidence type="ECO:0000313" key="4">
    <source>
        <dbReference type="Proteomes" id="UP000472727"/>
    </source>
</evidence>
<gene>
    <name evidence="3" type="ORF">TWF106_006439</name>
</gene>
<keyword evidence="2" id="KW-0812">Transmembrane</keyword>
<name>A0A7C8QNY6_ORBOL</name>
<feature type="compositionally biased region" description="Basic and acidic residues" evidence="1">
    <location>
        <begin position="45"/>
        <end position="58"/>
    </location>
</feature>
<organism evidence="3 4">
    <name type="scientific">Orbilia oligospora</name>
    <name type="common">Nematode-trapping fungus</name>
    <name type="synonym">Arthrobotrys oligospora</name>
    <dbReference type="NCBI Taxonomy" id="2813651"/>
    <lineage>
        <taxon>Eukaryota</taxon>
        <taxon>Fungi</taxon>
        <taxon>Dikarya</taxon>
        <taxon>Ascomycota</taxon>
        <taxon>Pezizomycotina</taxon>
        <taxon>Orbiliomycetes</taxon>
        <taxon>Orbiliales</taxon>
        <taxon>Orbiliaceae</taxon>
        <taxon>Orbilia</taxon>
    </lineage>
</organism>
<comment type="caution">
    <text evidence="3">The sequence shown here is derived from an EMBL/GenBank/DDBJ whole genome shotgun (WGS) entry which is preliminary data.</text>
</comment>
<evidence type="ECO:0000313" key="3">
    <source>
        <dbReference type="EMBL" id="KAF3221114.1"/>
    </source>
</evidence>
<accession>A0A7C8QNY6</accession>
<dbReference type="Proteomes" id="UP000472727">
    <property type="component" value="Unassembled WGS sequence"/>
</dbReference>